<feature type="region of interest" description="Disordered" evidence="2">
    <location>
        <begin position="202"/>
        <end position="230"/>
    </location>
</feature>
<dbReference type="PRINTS" id="PR00390">
    <property type="entry name" value="PHPHLIPASEC"/>
</dbReference>
<feature type="compositionally biased region" description="Basic and acidic residues" evidence="2">
    <location>
        <begin position="561"/>
        <end position="580"/>
    </location>
</feature>
<dbReference type="Gene3D" id="3.20.20.190">
    <property type="entry name" value="Phosphatidylinositol (PI) phosphodiesterase"/>
    <property type="match status" value="1"/>
</dbReference>
<dbReference type="SMART" id="SM00148">
    <property type="entry name" value="PLCXc"/>
    <property type="match status" value="1"/>
</dbReference>
<keyword evidence="1" id="KW-0378">Hydrolase</keyword>
<organism evidence="4 5">
    <name type="scientific">Setomelanomma holmii</name>
    <dbReference type="NCBI Taxonomy" id="210430"/>
    <lineage>
        <taxon>Eukaryota</taxon>
        <taxon>Fungi</taxon>
        <taxon>Dikarya</taxon>
        <taxon>Ascomycota</taxon>
        <taxon>Pezizomycotina</taxon>
        <taxon>Dothideomycetes</taxon>
        <taxon>Pleosporomycetidae</taxon>
        <taxon>Pleosporales</taxon>
        <taxon>Pleosporineae</taxon>
        <taxon>Phaeosphaeriaceae</taxon>
        <taxon>Setomelanomma</taxon>
    </lineage>
</organism>
<feature type="region of interest" description="Disordered" evidence="2">
    <location>
        <begin position="1"/>
        <end position="28"/>
    </location>
</feature>
<proteinExistence type="predicted"/>
<evidence type="ECO:0000259" key="3">
    <source>
        <dbReference type="PROSITE" id="PS50008"/>
    </source>
</evidence>
<dbReference type="PROSITE" id="PS50008">
    <property type="entry name" value="PIPLC_Y_DOMAIN"/>
    <property type="match status" value="1"/>
</dbReference>
<dbReference type="SUPFAM" id="SSF51695">
    <property type="entry name" value="PLC-like phosphodiesterases"/>
    <property type="match status" value="1"/>
</dbReference>
<reference evidence="4" key="1">
    <citation type="journal article" date="2020" name="Stud. Mycol.">
        <title>101 Dothideomycetes genomes: a test case for predicting lifestyles and emergence of pathogens.</title>
        <authorList>
            <person name="Haridas S."/>
            <person name="Albert R."/>
            <person name="Binder M."/>
            <person name="Bloem J."/>
            <person name="Labutti K."/>
            <person name="Salamov A."/>
            <person name="Andreopoulos B."/>
            <person name="Baker S."/>
            <person name="Barry K."/>
            <person name="Bills G."/>
            <person name="Bluhm B."/>
            <person name="Cannon C."/>
            <person name="Castanera R."/>
            <person name="Culley D."/>
            <person name="Daum C."/>
            <person name="Ezra D."/>
            <person name="Gonzalez J."/>
            <person name="Henrissat B."/>
            <person name="Kuo A."/>
            <person name="Liang C."/>
            <person name="Lipzen A."/>
            <person name="Lutzoni F."/>
            <person name="Magnuson J."/>
            <person name="Mondo S."/>
            <person name="Nolan M."/>
            <person name="Ohm R."/>
            <person name="Pangilinan J."/>
            <person name="Park H.-J."/>
            <person name="Ramirez L."/>
            <person name="Alfaro M."/>
            <person name="Sun H."/>
            <person name="Tritt A."/>
            <person name="Yoshinaga Y."/>
            <person name="Zwiers L.-H."/>
            <person name="Turgeon B."/>
            <person name="Goodwin S."/>
            <person name="Spatafora J."/>
            <person name="Crous P."/>
            <person name="Grigoriev I."/>
        </authorList>
    </citation>
    <scope>NUCLEOTIDE SEQUENCE</scope>
    <source>
        <strain evidence="4">CBS 110217</strain>
    </source>
</reference>
<dbReference type="Gene3D" id="2.60.40.150">
    <property type="entry name" value="C2 domain"/>
    <property type="match status" value="1"/>
</dbReference>
<feature type="region of interest" description="Disordered" evidence="2">
    <location>
        <begin position="561"/>
        <end position="593"/>
    </location>
</feature>
<accession>A0A9P4LKY3</accession>
<dbReference type="CDD" id="cd08598">
    <property type="entry name" value="PI-PLC1c_yeast"/>
    <property type="match status" value="1"/>
</dbReference>
<evidence type="ECO:0000313" key="4">
    <source>
        <dbReference type="EMBL" id="KAF2028112.1"/>
    </source>
</evidence>
<dbReference type="PANTHER" id="PTHR10336:SF82">
    <property type="entry name" value="PHOSPHOINOSITIDE PHOSPHOLIPASE C"/>
    <property type="match status" value="1"/>
</dbReference>
<name>A0A9P4LKY3_9PLEO</name>
<feature type="region of interest" description="Disordered" evidence="2">
    <location>
        <begin position="162"/>
        <end position="181"/>
    </location>
</feature>
<dbReference type="GO" id="GO:0051209">
    <property type="term" value="P:release of sequestered calcium ion into cytosol"/>
    <property type="evidence" value="ECO:0007669"/>
    <property type="project" value="TreeGrafter"/>
</dbReference>
<dbReference type="GO" id="GO:0048015">
    <property type="term" value="P:phosphatidylinositol-mediated signaling"/>
    <property type="evidence" value="ECO:0007669"/>
    <property type="project" value="TreeGrafter"/>
</dbReference>
<evidence type="ECO:0000256" key="2">
    <source>
        <dbReference type="SAM" id="MobiDB-lite"/>
    </source>
</evidence>
<dbReference type="Pfam" id="PF00388">
    <property type="entry name" value="PI-PLC-X"/>
    <property type="match status" value="1"/>
</dbReference>
<dbReference type="AlphaFoldDB" id="A0A9P4LKY3"/>
<dbReference type="InterPro" id="IPR000909">
    <property type="entry name" value="PLipase_C_PInositol-sp_X_dom"/>
</dbReference>
<sequence>MADPSKDSKLGTPKVDEPQLQAGGGTAASYDKARVVDTLSPLFTKYLQTIHDELDKQYKFGAGEGQRRWLTEEQQCPEDNAKLLQGGTVTQFQDYFLCGAANVMKPADPVDESYPISNYFISSSHNTYLTGNQLSSESSTDAYKNVLLRGCRCVEIDVWDGEPPSDSSSEEEDIAKYGGPKVEKKKEKSKLSIRKKLELRFGRKGSSEDKTEPASPPLTTDGRPKPWKSSSYTYRAEPRVLHGYTLTKDLPFRAVCATIRDYAFQASNLPLIVSLEVHTCPEQQEIMVELMTEYWKDFLVDIPTDPAVSTDKIQLPALKDLERKIVVKVKRSSQAKPPADTGAKPTTLQAPAAPLKHTTSKESMASSNTTESEETPGGEKKPPVPKPKVIDALSKLGVYFGGYHYKGLDSPEASIPTHVFSLSEKALMEVHETNPAGLFKHNKHFFMRAYPKGLRLNSSNLNPSVFWRAGVQIVALNWQRWDGGMMQNEAMFAGTPGWVLKPEGHRSTIDEKTQKNAVVHHSLNLSIEFLAGQDIPLPPEEDDPRDLKPYVKVELHVEQHEERYHERIPGDGRGSKAEYKKKTKTQRTTNPDFGREIIKFESVHGVTEELTFVR</sequence>
<evidence type="ECO:0000313" key="5">
    <source>
        <dbReference type="Proteomes" id="UP000799777"/>
    </source>
</evidence>
<feature type="domain" description="PI-PLC Y-box" evidence="3">
    <location>
        <begin position="393"/>
        <end position="506"/>
    </location>
</feature>
<dbReference type="GO" id="GO:0004435">
    <property type="term" value="F:phosphatidylinositol-4,5-bisphosphate phospholipase C activity"/>
    <property type="evidence" value="ECO:0007669"/>
    <property type="project" value="UniProtKB-EC"/>
</dbReference>
<dbReference type="OrthoDB" id="269822at2759"/>
<feature type="compositionally biased region" description="Polar residues" evidence="2">
    <location>
        <begin position="361"/>
        <end position="370"/>
    </location>
</feature>
<dbReference type="InterPro" id="IPR017946">
    <property type="entry name" value="PLC-like_Pdiesterase_TIM-brl"/>
</dbReference>
<feature type="compositionally biased region" description="Basic and acidic residues" evidence="2">
    <location>
        <begin position="202"/>
        <end position="212"/>
    </location>
</feature>
<dbReference type="InterPro" id="IPR035892">
    <property type="entry name" value="C2_domain_sf"/>
</dbReference>
<keyword evidence="5" id="KW-1185">Reference proteome</keyword>
<dbReference type="Proteomes" id="UP000799777">
    <property type="component" value="Unassembled WGS sequence"/>
</dbReference>
<dbReference type="EC" id="3.1.4.11" evidence="1"/>
<dbReference type="Pfam" id="PF00387">
    <property type="entry name" value="PI-PLC-Y"/>
    <property type="match status" value="1"/>
</dbReference>
<comment type="caution">
    <text evidence="4">The sequence shown here is derived from an EMBL/GenBank/DDBJ whole genome shotgun (WGS) entry which is preliminary data.</text>
</comment>
<keyword evidence="1" id="KW-0443">Lipid metabolism</keyword>
<evidence type="ECO:0000256" key="1">
    <source>
        <dbReference type="RuleBase" id="RU361133"/>
    </source>
</evidence>
<dbReference type="GO" id="GO:0016042">
    <property type="term" value="P:lipid catabolic process"/>
    <property type="evidence" value="ECO:0007669"/>
    <property type="project" value="UniProtKB-KW"/>
</dbReference>
<dbReference type="InterPro" id="IPR001711">
    <property type="entry name" value="PLipase_C_Pinositol-sp_Y"/>
</dbReference>
<dbReference type="PANTHER" id="PTHR10336">
    <property type="entry name" value="PHOSPHOINOSITIDE-SPECIFIC PHOSPHOLIPASE C FAMILY PROTEIN"/>
    <property type="match status" value="1"/>
</dbReference>
<keyword evidence="1" id="KW-0442">Lipid degradation</keyword>
<comment type="catalytic activity">
    <reaction evidence="1">
        <text>a 1,2-diacyl-sn-glycero-3-phospho-(1D-myo-inositol-4,5-bisphosphate) + H2O = 1D-myo-inositol 1,4,5-trisphosphate + a 1,2-diacyl-sn-glycerol + H(+)</text>
        <dbReference type="Rhea" id="RHEA:33179"/>
        <dbReference type="ChEBI" id="CHEBI:15377"/>
        <dbReference type="ChEBI" id="CHEBI:15378"/>
        <dbReference type="ChEBI" id="CHEBI:17815"/>
        <dbReference type="ChEBI" id="CHEBI:58456"/>
        <dbReference type="ChEBI" id="CHEBI:203600"/>
        <dbReference type="EC" id="3.1.4.11"/>
    </reaction>
</comment>
<feature type="compositionally biased region" description="Basic and acidic residues" evidence="2">
    <location>
        <begin position="1"/>
        <end position="17"/>
    </location>
</feature>
<dbReference type="SMART" id="SM00149">
    <property type="entry name" value="PLCYc"/>
    <property type="match status" value="1"/>
</dbReference>
<dbReference type="InterPro" id="IPR001192">
    <property type="entry name" value="PI-PLC_fam"/>
</dbReference>
<dbReference type="EMBL" id="ML978217">
    <property type="protein sequence ID" value="KAF2028112.1"/>
    <property type="molecule type" value="Genomic_DNA"/>
</dbReference>
<protein>
    <recommendedName>
        <fullName evidence="1">Phosphoinositide phospholipase C</fullName>
        <ecNumber evidence="1">3.1.4.11</ecNumber>
    </recommendedName>
</protein>
<gene>
    <name evidence="4" type="ORF">EK21DRAFT_70461</name>
</gene>
<dbReference type="PROSITE" id="PS50007">
    <property type="entry name" value="PIPLC_X_DOMAIN"/>
    <property type="match status" value="1"/>
</dbReference>
<feature type="region of interest" description="Disordered" evidence="2">
    <location>
        <begin position="329"/>
        <end position="387"/>
    </location>
</feature>